<comment type="caution">
    <text evidence="6">Lacks conserved residue(s) required for the propagation of feature annotation.</text>
</comment>
<dbReference type="Ensembl" id="ENSLLET00000000671.1">
    <property type="protein sequence ID" value="ENSLLEP00000000642.1"/>
    <property type="gene ID" value="ENSLLEG00000000336.1"/>
</dbReference>
<reference evidence="10" key="2">
    <citation type="submission" date="2025-09" db="UniProtKB">
        <authorList>
            <consortium name="Ensembl"/>
        </authorList>
    </citation>
    <scope>IDENTIFICATION</scope>
</reference>
<evidence type="ECO:0000256" key="2">
    <source>
        <dbReference type="ARBA" id="ARBA00022729"/>
    </source>
</evidence>
<feature type="disulfide bond" evidence="6">
    <location>
        <begin position="431"/>
        <end position="458"/>
    </location>
</feature>
<feature type="domain" description="Sushi" evidence="9">
    <location>
        <begin position="286"/>
        <end position="343"/>
    </location>
</feature>
<keyword evidence="8" id="KW-0812">Transmembrane</keyword>
<keyword evidence="4 6" id="KW-1015">Disulfide bond</keyword>
<dbReference type="Proteomes" id="UP000694569">
    <property type="component" value="Unplaced"/>
</dbReference>
<accession>A0A8C5P6L7</accession>
<feature type="domain" description="Sushi" evidence="9">
    <location>
        <begin position="344"/>
        <end position="403"/>
    </location>
</feature>
<dbReference type="SMART" id="SM00032">
    <property type="entry name" value="CCP"/>
    <property type="match status" value="7"/>
</dbReference>
<reference evidence="10" key="1">
    <citation type="submission" date="2025-08" db="UniProtKB">
        <authorList>
            <consortium name="Ensembl"/>
        </authorList>
    </citation>
    <scope>IDENTIFICATION</scope>
</reference>
<feature type="disulfide bond" evidence="6">
    <location>
        <begin position="374"/>
        <end position="401"/>
    </location>
</feature>
<dbReference type="FunFam" id="2.10.70.10:FF:000014">
    <property type="entry name" value="Membrane cofactor protein"/>
    <property type="match status" value="1"/>
</dbReference>
<dbReference type="OrthoDB" id="6480633at2759"/>
<evidence type="ECO:0000259" key="9">
    <source>
        <dbReference type="PROSITE" id="PS50923"/>
    </source>
</evidence>
<dbReference type="PANTHER" id="PTHR19325:SF575">
    <property type="entry name" value="LOCOMOTION-RELATED PROTEIN HIKARU GENKI"/>
    <property type="match status" value="1"/>
</dbReference>
<proteinExistence type="predicted"/>
<dbReference type="SUPFAM" id="SSF57535">
    <property type="entry name" value="Complement control module/SCR domain"/>
    <property type="match status" value="7"/>
</dbReference>
<feature type="transmembrane region" description="Helical" evidence="8">
    <location>
        <begin position="479"/>
        <end position="502"/>
    </location>
</feature>
<dbReference type="InterPro" id="IPR000436">
    <property type="entry name" value="Sushi_SCR_CCP_dom"/>
</dbReference>
<dbReference type="Gene3D" id="2.10.70.10">
    <property type="entry name" value="Complement Module, domain 1"/>
    <property type="match status" value="7"/>
</dbReference>
<feature type="disulfide bond" evidence="6">
    <location>
        <begin position="196"/>
        <end position="223"/>
    </location>
</feature>
<feature type="region of interest" description="Disordered" evidence="7">
    <location>
        <begin position="507"/>
        <end position="551"/>
    </location>
</feature>
<dbReference type="AlphaFoldDB" id="A0A8C5P6L7"/>
<name>A0A8C5P6L7_9ANUR</name>
<keyword evidence="8" id="KW-1133">Transmembrane helix</keyword>
<evidence type="ECO:0000313" key="10">
    <source>
        <dbReference type="Ensembl" id="ENSLLEP00000000642.1"/>
    </source>
</evidence>
<feature type="domain" description="Sushi" evidence="9">
    <location>
        <begin position="41"/>
        <end position="106"/>
    </location>
</feature>
<sequence length="551" mass="58716">MSEAESRSTMGRSILIMNSQSTSRMKVYFIFLISIVTGVKGDCRNPPRLPYAELTTPSQSGDTFTTDQKVLYSCRPGYIRTGTTPNSLTCLADSTWSSPATPFCELRKCPVPEEISNGRAGFDTITFGSTVTYKCDEGYKFISKVTTRECQPDGTWSGVPPVCEVQVCVPPSPVVDGSYSPVKDEYEYSNSVLYSCNSGLSLIGNSSIFCKADATWSAAAPECRDVKCLDPNVENSERESGFTGPYRLNSAITFKCKSGFVMDGSASIKCDENSAWSPLPPTCKVGCAAPIVQNADISLGLADVYILNSNVTFACHKDFVISGSATVMCSGNGQWTPSLPKCQLGCAAPIVQNADISVGLADVYILNSNVTFACRKNFVMTGSATVMCSGNGQWAPLLPICQISCPVPHVQNAEVLHPGPYLSSSTVTIKCAENFTLSGSSKITCNVDGQWAPALPQCLNGETDGGSQEPDNEDGGNHVGAIVGGIIGALVLIAIIVGIIYYKKRQGSVSPSNSNYKSGDTPDGKSTSHQKPVDQAPMNQIQSQNQQEIPC</sequence>
<evidence type="ECO:0000256" key="6">
    <source>
        <dbReference type="PROSITE-ProRule" id="PRU00302"/>
    </source>
</evidence>
<dbReference type="PANTHER" id="PTHR19325">
    <property type="entry name" value="COMPLEMENT COMPONENT-RELATED SUSHI DOMAIN-CONTAINING"/>
    <property type="match status" value="1"/>
</dbReference>
<evidence type="ECO:0000256" key="8">
    <source>
        <dbReference type="SAM" id="Phobius"/>
    </source>
</evidence>
<evidence type="ECO:0000256" key="5">
    <source>
        <dbReference type="ARBA" id="ARBA00023180"/>
    </source>
</evidence>
<feature type="domain" description="Sushi" evidence="9">
    <location>
        <begin position="404"/>
        <end position="460"/>
    </location>
</feature>
<feature type="domain" description="Sushi" evidence="9">
    <location>
        <begin position="226"/>
        <end position="285"/>
    </location>
</feature>
<feature type="compositionally biased region" description="Polar residues" evidence="7">
    <location>
        <begin position="507"/>
        <end position="530"/>
    </location>
</feature>
<organism evidence="10 11">
    <name type="scientific">Leptobrachium leishanense</name>
    <name type="common">Leishan spiny toad</name>
    <dbReference type="NCBI Taxonomy" id="445787"/>
    <lineage>
        <taxon>Eukaryota</taxon>
        <taxon>Metazoa</taxon>
        <taxon>Chordata</taxon>
        <taxon>Craniata</taxon>
        <taxon>Vertebrata</taxon>
        <taxon>Euteleostomi</taxon>
        <taxon>Amphibia</taxon>
        <taxon>Batrachia</taxon>
        <taxon>Anura</taxon>
        <taxon>Pelobatoidea</taxon>
        <taxon>Megophryidae</taxon>
        <taxon>Leptobrachium</taxon>
    </lineage>
</organism>
<dbReference type="Pfam" id="PF00084">
    <property type="entry name" value="Sushi"/>
    <property type="match status" value="7"/>
</dbReference>
<evidence type="ECO:0000256" key="4">
    <source>
        <dbReference type="ARBA" id="ARBA00023157"/>
    </source>
</evidence>
<feature type="compositionally biased region" description="Polar residues" evidence="7">
    <location>
        <begin position="537"/>
        <end position="551"/>
    </location>
</feature>
<keyword evidence="2" id="KW-0732">Signal</keyword>
<feature type="domain" description="Sushi" evidence="9">
    <location>
        <begin position="107"/>
        <end position="165"/>
    </location>
</feature>
<keyword evidence="5" id="KW-0325">Glycoprotein</keyword>
<dbReference type="CDD" id="cd00033">
    <property type="entry name" value="CCP"/>
    <property type="match status" value="7"/>
</dbReference>
<dbReference type="InterPro" id="IPR050350">
    <property type="entry name" value="Compl-Cell_Adhes-Reg"/>
</dbReference>
<keyword evidence="8" id="KW-0472">Membrane</keyword>
<evidence type="ECO:0000256" key="3">
    <source>
        <dbReference type="ARBA" id="ARBA00022737"/>
    </source>
</evidence>
<evidence type="ECO:0000256" key="1">
    <source>
        <dbReference type="ARBA" id="ARBA00022659"/>
    </source>
</evidence>
<evidence type="ECO:0000256" key="7">
    <source>
        <dbReference type="SAM" id="MobiDB-lite"/>
    </source>
</evidence>
<keyword evidence="3" id="KW-0677">Repeat</keyword>
<feature type="domain" description="Sushi" evidence="9">
    <location>
        <begin position="166"/>
        <end position="225"/>
    </location>
</feature>
<dbReference type="PROSITE" id="PS50923">
    <property type="entry name" value="SUSHI"/>
    <property type="match status" value="7"/>
</dbReference>
<keyword evidence="1 6" id="KW-0768">Sushi</keyword>
<dbReference type="GeneTree" id="ENSGT00940000154967"/>
<feature type="disulfide bond" evidence="6">
    <location>
        <begin position="256"/>
        <end position="283"/>
    </location>
</feature>
<feature type="disulfide bond" evidence="6">
    <location>
        <begin position="315"/>
        <end position="342"/>
    </location>
</feature>
<dbReference type="InterPro" id="IPR035976">
    <property type="entry name" value="Sushi/SCR/CCP_sf"/>
</dbReference>
<keyword evidence="11" id="KW-1185">Reference proteome</keyword>
<evidence type="ECO:0000313" key="11">
    <source>
        <dbReference type="Proteomes" id="UP000694569"/>
    </source>
</evidence>
<protein>
    <recommendedName>
        <fullName evidence="9">Sushi domain-containing protein</fullName>
    </recommendedName>
</protein>